<keyword evidence="1" id="KW-0343">GTPase activation</keyword>
<accession>A0AAD8Z1F2</accession>
<name>A0AAD8Z1F2_9TELE</name>
<feature type="compositionally biased region" description="Basic and acidic residues" evidence="2">
    <location>
        <begin position="935"/>
        <end position="945"/>
    </location>
</feature>
<feature type="region of interest" description="Disordered" evidence="2">
    <location>
        <begin position="785"/>
        <end position="819"/>
    </location>
</feature>
<feature type="compositionally biased region" description="Basic and acidic residues" evidence="2">
    <location>
        <begin position="421"/>
        <end position="490"/>
    </location>
</feature>
<feature type="region of interest" description="Disordered" evidence="2">
    <location>
        <begin position="267"/>
        <end position="333"/>
    </location>
</feature>
<feature type="compositionally biased region" description="Basic and acidic residues" evidence="2">
    <location>
        <begin position="996"/>
        <end position="1068"/>
    </location>
</feature>
<dbReference type="PROSITE" id="PS50238">
    <property type="entry name" value="RHOGAP"/>
    <property type="match status" value="1"/>
</dbReference>
<feature type="compositionally biased region" description="Basic and acidic residues" evidence="2">
    <location>
        <begin position="1336"/>
        <end position="1368"/>
    </location>
</feature>
<feature type="compositionally biased region" description="Basic and acidic residues" evidence="2">
    <location>
        <begin position="785"/>
        <end position="794"/>
    </location>
</feature>
<dbReference type="Pfam" id="PF00620">
    <property type="entry name" value="RhoGAP"/>
    <property type="match status" value="1"/>
</dbReference>
<keyword evidence="5" id="KW-1185">Reference proteome</keyword>
<feature type="compositionally biased region" description="Polar residues" evidence="2">
    <location>
        <begin position="584"/>
        <end position="593"/>
    </location>
</feature>
<comment type="caution">
    <text evidence="4">The sequence shown here is derived from an EMBL/GenBank/DDBJ whole genome shotgun (WGS) entry which is preliminary data.</text>
</comment>
<evidence type="ECO:0000256" key="1">
    <source>
        <dbReference type="ARBA" id="ARBA00022468"/>
    </source>
</evidence>
<dbReference type="InterPro" id="IPR051576">
    <property type="entry name" value="PX-Rho_GAP"/>
</dbReference>
<dbReference type="EMBL" id="JAROKS010000021">
    <property type="protein sequence ID" value="KAK1790870.1"/>
    <property type="molecule type" value="Genomic_DNA"/>
</dbReference>
<evidence type="ECO:0000259" key="3">
    <source>
        <dbReference type="PROSITE" id="PS50238"/>
    </source>
</evidence>
<dbReference type="Gene3D" id="1.10.555.10">
    <property type="entry name" value="Rho GTPase activation protein"/>
    <property type="match status" value="1"/>
</dbReference>
<feature type="compositionally biased region" description="Basic and acidic residues" evidence="2">
    <location>
        <begin position="1387"/>
        <end position="1425"/>
    </location>
</feature>
<feature type="compositionally biased region" description="Basic and acidic residues" evidence="2">
    <location>
        <begin position="1232"/>
        <end position="1313"/>
    </location>
</feature>
<feature type="compositionally biased region" description="Basic and acidic residues" evidence="2">
    <location>
        <begin position="1132"/>
        <end position="1169"/>
    </location>
</feature>
<feature type="compositionally biased region" description="Acidic residues" evidence="2">
    <location>
        <begin position="654"/>
        <end position="673"/>
    </location>
</feature>
<feature type="region of interest" description="Disordered" evidence="2">
    <location>
        <begin position="584"/>
        <end position="677"/>
    </location>
</feature>
<feature type="region of interest" description="Disordered" evidence="2">
    <location>
        <begin position="929"/>
        <end position="1184"/>
    </location>
</feature>
<evidence type="ECO:0000256" key="2">
    <source>
        <dbReference type="SAM" id="MobiDB-lite"/>
    </source>
</evidence>
<feature type="compositionally biased region" description="Polar residues" evidence="2">
    <location>
        <begin position="1218"/>
        <end position="1229"/>
    </location>
</feature>
<dbReference type="FunFam" id="1.10.555.10:FF:000002">
    <property type="entry name" value="rho GTPase-activating protein 32 isoform X1"/>
    <property type="match status" value="1"/>
</dbReference>
<protein>
    <recommendedName>
        <fullName evidence="3">Rho-GAP domain-containing protein</fullName>
    </recommendedName>
</protein>
<evidence type="ECO:0000313" key="4">
    <source>
        <dbReference type="EMBL" id="KAK1790870.1"/>
    </source>
</evidence>
<reference evidence="4" key="1">
    <citation type="submission" date="2023-03" db="EMBL/GenBank/DDBJ databases">
        <title>Electrophorus voltai genome.</title>
        <authorList>
            <person name="Bian C."/>
        </authorList>
    </citation>
    <scope>NUCLEOTIDE SEQUENCE</scope>
    <source>
        <strain evidence="4">CB-2022</strain>
        <tissue evidence="4">Muscle</tissue>
    </source>
</reference>
<feature type="region of interest" description="Disordered" evidence="2">
    <location>
        <begin position="1384"/>
        <end position="1425"/>
    </location>
</feature>
<feature type="region of interest" description="Disordered" evidence="2">
    <location>
        <begin position="1218"/>
        <end position="1369"/>
    </location>
</feature>
<organism evidence="4 5">
    <name type="scientific">Electrophorus voltai</name>
    <dbReference type="NCBI Taxonomy" id="2609070"/>
    <lineage>
        <taxon>Eukaryota</taxon>
        <taxon>Metazoa</taxon>
        <taxon>Chordata</taxon>
        <taxon>Craniata</taxon>
        <taxon>Vertebrata</taxon>
        <taxon>Euteleostomi</taxon>
        <taxon>Actinopterygii</taxon>
        <taxon>Neopterygii</taxon>
        <taxon>Teleostei</taxon>
        <taxon>Ostariophysi</taxon>
        <taxon>Gymnotiformes</taxon>
        <taxon>Gymnotoidei</taxon>
        <taxon>Gymnotidae</taxon>
        <taxon>Electrophorus</taxon>
    </lineage>
</organism>
<feature type="compositionally biased region" description="Low complexity" evidence="2">
    <location>
        <begin position="305"/>
        <end position="320"/>
    </location>
</feature>
<dbReference type="PANTHER" id="PTHR15729:SF12">
    <property type="entry name" value="RHO GTPASE-ACTIVATING PROTEIN 30"/>
    <property type="match status" value="1"/>
</dbReference>
<dbReference type="PANTHER" id="PTHR15729">
    <property type="entry name" value="CDC42 GTPASE-ACTIVATING PROTEIN"/>
    <property type="match status" value="1"/>
</dbReference>
<feature type="compositionally biased region" description="Basic and acidic residues" evidence="2">
    <location>
        <begin position="498"/>
        <end position="510"/>
    </location>
</feature>
<dbReference type="InterPro" id="IPR000198">
    <property type="entry name" value="RhoGAP_dom"/>
</dbReference>
<dbReference type="InterPro" id="IPR008936">
    <property type="entry name" value="Rho_GTPase_activation_prot"/>
</dbReference>
<feature type="non-terminal residue" evidence="4">
    <location>
        <position position="1425"/>
    </location>
</feature>
<feature type="compositionally biased region" description="Polar residues" evidence="2">
    <location>
        <begin position="321"/>
        <end position="333"/>
    </location>
</feature>
<dbReference type="GO" id="GO:0007264">
    <property type="term" value="P:small GTPase-mediated signal transduction"/>
    <property type="evidence" value="ECO:0007669"/>
    <property type="project" value="TreeGrafter"/>
</dbReference>
<dbReference type="SUPFAM" id="SSF48350">
    <property type="entry name" value="GTPase activation domain, GAP"/>
    <property type="match status" value="1"/>
</dbReference>
<feature type="compositionally biased region" description="Basic and acidic residues" evidence="2">
    <location>
        <begin position="1085"/>
        <end position="1109"/>
    </location>
</feature>
<feature type="compositionally biased region" description="Acidic residues" evidence="2">
    <location>
        <begin position="511"/>
        <end position="523"/>
    </location>
</feature>
<feature type="domain" description="Rho-GAP" evidence="3">
    <location>
        <begin position="1"/>
        <end position="182"/>
    </location>
</feature>
<feature type="region of interest" description="Disordered" evidence="2">
    <location>
        <begin position="186"/>
        <end position="207"/>
    </location>
</feature>
<feature type="region of interest" description="Disordered" evidence="2">
    <location>
        <begin position="832"/>
        <end position="905"/>
    </location>
</feature>
<sequence>PLVLRSCSDFIEVHGIVDGIYRLSGVSSNTQKLRSEFDTEGTPDLYKDVYLQDIHCVSSLCKAYFRELPNPLLTYQLYDRFAEAVAVQLENERLVKIKEVLSELPNLHYRTLQYLMRHLVRMATHASKTNMHARNLAIVWAPNLLRSKDIEASGFNGTAAFMEVRVQSIVVEFILTHVAQLFPEPDSESGLTAERRKSLPSPSALSSQEDQFFRGLPIVQYPGNMSPGDGPLPMRPYHAVIDGTDKRKGSLKGRKWMSIFNLGGRLQDPRKKNKYATKEKEKTALRPAKSMDSLSTGSYTQEGMSSQHPSSHQSSLAAPSGNSEGGASSTGNISSGYAVTYRRTGGASVSMVSAGSGTQGTYKALETRGIDKPQATLHGATSKAERRVGMHISGPFSVTVPLHITSGLALGVLHGGRAEEEQCTHESLEEKPVKQVKQENAGDKEECAEKVKEQTDGKTEGREGDDTKEDVLMDDEKSLREGPEKKTEKGEEPDEEEARCKDREDLQDKDKEDDDFTKEEESEVCQHADNTSLTTDTMEAEYMDMRAGMLQDSATLNLSPEEEYPDLDLPLDFQDTFGFLDSLDTSAPSQLNEFSVEPPCFEDEEEEEEEKEEEEEEEEEGDRWRHTAANTHMPLPGKSYSLPYKSLPPMSFSSDDDDDYSGPDDDDNEEDSDKSEYEDMFCKSLPSDQQFQGLNWTINQPITCNYTDSSADSHSHKQSECLNQTYTIEIPEGTQSLSSVTDSENLTHTDIEMTTNLGMDINASDHCLNQVNLSQLPLEIVHSSMDKKNSEDRNTNCVEESESEGAGLTSEPTEELENTDTNANTHICSYNQEGHSKASDDEEDTYFGPDTGSTSLEPSEIETSHPSVQHLVKEEHANSDVQQDSSEDDLYIASSEVTVTDEPITEPLATGSISLATQDESEIIELSVEQNVTLHIDEQDWTDRDNEGEEQNEGREDGGQGQDEKNKISVTGKDVGNGVNKGEEESTGETNCKTSSEIKEEHERMSVENLKGEGKGDEVWEGVKHEGDADKSERDRDELEEERQIISERNEEGIEQMSIEKGKERQDGQKGNNQGTEEDDSMEEIEARKEETAKINDRTVVKEGTVREMSEEEDSLSDELAQDDSGSGLMVHPEDQQRVQEEEKEPAPSELDSPKPLRPPRMKEREAGRDAGLGPGAGRTVVISKPPPLRVFQVKAVPVVPPKPQHCKLTAFRQQLQQKDAERQYSQIQPADGEKPYVDRGLQARDTVRHVQQDGTKERGMEFLCSNEDREHNGAENVDERESHDSRSREQRKSTEGERLEENMAEQVKKQPKDTFLVETCPGSGWQQDKGEQEEDRNREVGKERQLNSDGGIMRKDGLKESEREAKRTSGISMCFDEAVARATGKRCREKESAEKERFIDLQFERDDQKEGLTPRKREEKGKTD</sequence>
<feature type="compositionally biased region" description="Basic and acidic residues" evidence="2">
    <location>
        <begin position="952"/>
        <end position="967"/>
    </location>
</feature>
<proteinExistence type="predicted"/>
<dbReference type="Proteomes" id="UP001239994">
    <property type="component" value="Unassembled WGS sequence"/>
</dbReference>
<dbReference type="SMART" id="SM00324">
    <property type="entry name" value="RhoGAP"/>
    <property type="match status" value="1"/>
</dbReference>
<feature type="compositionally biased region" description="Acidic residues" evidence="2">
    <location>
        <begin position="600"/>
        <end position="621"/>
    </location>
</feature>
<feature type="region of interest" description="Disordered" evidence="2">
    <location>
        <begin position="421"/>
        <end position="535"/>
    </location>
</feature>
<dbReference type="GO" id="GO:0005096">
    <property type="term" value="F:GTPase activator activity"/>
    <property type="evidence" value="ECO:0007669"/>
    <property type="project" value="UniProtKB-KW"/>
</dbReference>
<evidence type="ECO:0000313" key="5">
    <source>
        <dbReference type="Proteomes" id="UP001239994"/>
    </source>
</evidence>
<feature type="compositionally biased region" description="Polar residues" evidence="2">
    <location>
        <begin position="292"/>
        <end position="304"/>
    </location>
</feature>
<feature type="compositionally biased region" description="Acidic residues" evidence="2">
    <location>
        <begin position="1110"/>
        <end position="1122"/>
    </location>
</feature>
<gene>
    <name evidence="4" type="ORF">P4O66_014720</name>
</gene>